<evidence type="ECO:0000256" key="1">
    <source>
        <dbReference type="ARBA" id="ARBA00010396"/>
    </source>
</evidence>
<evidence type="ECO:0000313" key="6">
    <source>
        <dbReference type="EMBL" id="WAR03675.1"/>
    </source>
</evidence>
<feature type="region of interest" description="Disordered" evidence="5">
    <location>
        <begin position="356"/>
        <end position="377"/>
    </location>
</feature>
<keyword evidence="7" id="KW-1185">Reference proteome</keyword>
<name>A0ABY7E1H7_MYAAR</name>
<keyword evidence="4" id="KW-0949">S-adenosyl-L-methionine</keyword>
<accession>A0ABY7E1H7</accession>
<sequence length="377" mass="42338">MRSEFIQRLLVKKLCSRHFQHLQKHFICQTAVQMNDLHNTRSRPDVRGAFHMPVMKTEVVQIFLQHGCRRIADLTFGAGGHSRAILEGLEGSSILALDRDPLAYQLASQLQQHFPDRLTALEGRFSDLPRLLESQGVEGGSLDGLLMDLGASSMQMDTGQRGFALSLDGPLDMRMDADKLPDQPSAADVVNSLDESDLAAIFRKYAEEPRAHRIAHGIIQARAAYGRINTTKQLADIVENLGSSGLDKLGRYSHPATRIFQALRIFVNNELNELNCALEMAHHFLKLGGVCVAISFHSLEDRIVKRHFHEIDLDEEKSLSLKQKVRLARPADSADELQELTLKRWQPLFKKVRLPSEDEMASNPRSRSAKLRAAIKN</sequence>
<dbReference type="SUPFAM" id="SSF53335">
    <property type="entry name" value="S-adenosyl-L-methionine-dependent methyltransferases"/>
    <property type="match status" value="1"/>
</dbReference>
<dbReference type="Gene3D" id="3.40.50.150">
    <property type="entry name" value="Vaccinia Virus protein VP39"/>
    <property type="match status" value="1"/>
</dbReference>
<dbReference type="HAMAP" id="MF_01007">
    <property type="entry name" value="16SrRNA_methyltr_H"/>
    <property type="match status" value="1"/>
</dbReference>
<keyword evidence="2" id="KW-0489">Methyltransferase</keyword>
<proteinExistence type="inferred from homology"/>
<keyword evidence="3" id="KW-0808">Transferase</keyword>
<evidence type="ECO:0000256" key="5">
    <source>
        <dbReference type="SAM" id="MobiDB-lite"/>
    </source>
</evidence>
<dbReference type="InterPro" id="IPR002903">
    <property type="entry name" value="RsmH"/>
</dbReference>
<dbReference type="InterPro" id="IPR029063">
    <property type="entry name" value="SAM-dependent_MTases_sf"/>
</dbReference>
<evidence type="ECO:0000256" key="2">
    <source>
        <dbReference type="ARBA" id="ARBA00022603"/>
    </source>
</evidence>
<comment type="similarity">
    <text evidence="1">Belongs to the methyltransferase superfamily. RsmH family.</text>
</comment>
<protein>
    <submittedName>
        <fullName evidence="6">MET15-like protein</fullName>
    </submittedName>
</protein>
<dbReference type="InterPro" id="IPR023397">
    <property type="entry name" value="SAM-dep_MeTrfase_MraW_recog"/>
</dbReference>
<dbReference type="EMBL" id="CP111015">
    <property type="protein sequence ID" value="WAR03675.1"/>
    <property type="molecule type" value="Genomic_DNA"/>
</dbReference>
<evidence type="ECO:0000313" key="7">
    <source>
        <dbReference type="Proteomes" id="UP001164746"/>
    </source>
</evidence>
<dbReference type="SUPFAM" id="SSF81799">
    <property type="entry name" value="Putative methyltransferase TM0872, insert domain"/>
    <property type="match status" value="1"/>
</dbReference>
<evidence type="ECO:0000256" key="3">
    <source>
        <dbReference type="ARBA" id="ARBA00022679"/>
    </source>
</evidence>
<dbReference type="Proteomes" id="UP001164746">
    <property type="component" value="Chromosome 4"/>
</dbReference>
<reference evidence="6" key="1">
    <citation type="submission" date="2022-11" db="EMBL/GenBank/DDBJ databases">
        <title>Centuries of genome instability and evolution in soft-shell clam transmissible cancer (bioRxiv).</title>
        <authorList>
            <person name="Hart S.F.M."/>
            <person name="Yonemitsu M.A."/>
            <person name="Giersch R.M."/>
            <person name="Beal B.F."/>
            <person name="Arriagada G."/>
            <person name="Davis B.W."/>
            <person name="Ostrander E.A."/>
            <person name="Goff S.P."/>
            <person name="Metzger M.J."/>
        </authorList>
    </citation>
    <scope>NUCLEOTIDE SEQUENCE</scope>
    <source>
        <strain evidence="6">MELC-2E11</strain>
        <tissue evidence="6">Siphon/mantle</tissue>
    </source>
</reference>
<feature type="compositionally biased region" description="Basic residues" evidence="5">
    <location>
        <begin position="367"/>
        <end position="377"/>
    </location>
</feature>
<organism evidence="6 7">
    <name type="scientific">Mya arenaria</name>
    <name type="common">Soft-shell clam</name>
    <dbReference type="NCBI Taxonomy" id="6604"/>
    <lineage>
        <taxon>Eukaryota</taxon>
        <taxon>Metazoa</taxon>
        <taxon>Spiralia</taxon>
        <taxon>Lophotrochozoa</taxon>
        <taxon>Mollusca</taxon>
        <taxon>Bivalvia</taxon>
        <taxon>Autobranchia</taxon>
        <taxon>Heteroconchia</taxon>
        <taxon>Euheterodonta</taxon>
        <taxon>Imparidentia</taxon>
        <taxon>Neoheterodontei</taxon>
        <taxon>Myida</taxon>
        <taxon>Myoidea</taxon>
        <taxon>Myidae</taxon>
        <taxon>Mya</taxon>
    </lineage>
</organism>
<dbReference type="PANTHER" id="PTHR11265">
    <property type="entry name" value="S-ADENOSYL-METHYLTRANSFERASE MRAW"/>
    <property type="match status" value="1"/>
</dbReference>
<dbReference type="Gene3D" id="1.10.150.170">
    <property type="entry name" value="Putative methyltransferase TM0872, insert domain"/>
    <property type="match status" value="1"/>
</dbReference>
<gene>
    <name evidence="6" type="ORF">MAR_010233</name>
</gene>
<evidence type="ECO:0000256" key="4">
    <source>
        <dbReference type="ARBA" id="ARBA00022691"/>
    </source>
</evidence>
<dbReference type="NCBIfam" id="TIGR00006">
    <property type="entry name" value="16S rRNA (cytosine(1402)-N(4))-methyltransferase RsmH"/>
    <property type="match status" value="1"/>
</dbReference>
<dbReference type="Pfam" id="PF01795">
    <property type="entry name" value="Methyltransf_5"/>
    <property type="match status" value="1"/>
</dbReference>
<dbReference type="PANTHER" id="PTHR11265:SF0">
    <property type="entry name" value="12S RRNA N4-METHYLCYTIDINE METHYLTRANSFERASE"/>
    <property type="match status" value="1"/>
</dbReference>